<dbReference type="KEGG" id="bomb:GT348_06645"/>
<evidence type="ECO:0000313" key="4">
    <source>
        <dbReference type="EMBL" id="QHI95955.1"/>
    </source>
</evidence>
<evidence type="ECO:0000256" key="2">
    <source>
        <dbReference type="PROSITE-ProRule" id="PRU00335"/>
    </source>
</evidence>
<dbReference type="Pfam" id="PF17938">
    <property type="entry name" value="TetR_C_29"/>
    <property type="match status" value="1"/>
</dbReference>
<dbReference type="RefSeq" id="WP_160619028.1">
    <property type="nucleotide sequence ID" value="NZ_CP047652.1"/>
</dbReference>
<feature type="domain" description="HTH tetR-type" evidence="3">
    <location>
        <begin position="12"/>
        <end position="72"/>
    </location>
</feature>
<dbReference type="Proteomes" id="UP000463975">
    <property type="component" value="Chromosome"/>
</dbReference>
<dbReference type="PANTHER" id="PTHR30328">
    <property type="entry name" value="TRANSCRIPTIONAL REPRESSOR"/>
    <property type="match status" value="1"/>
</dbReference>
<evidence type="ECO:0000256" key="1">
    <source>
        <dbReference type="ARBA" id="ARBA00023125"/>
    </source>
</evidence>
<dbReference type="InterPro" id="IPR041474">
    <property type="entry name" value="NicS_C"/>
</dbReference>
<organism evidence="4 5">
    <name type="scientific">Aristophania vespae</name>
    <dbReference type="NCBI Taxonomy" id="2697033"/>
    <lineage>
        <taxon>Bacteria</taxon>
        <taxon>Pseudomonadati</taxon>
        <taxon>Pseudomonadota</taxon>
        <taxon>Alphaproteobacteria</taxon>
        <taxon>Acetobacterales</taxon>
        <taxon>Acetobacteraceae</taxon>
        <taxon>Aristophania</taxon>
    </lineage>
</organism>
<feature type="DNA-binding region" description="H-T-H motif" evidence="2">
    <location>
        <begin position="35"/>
        <end position="54"/>
    </location>
</feature>
<evidence type="ECO:0000259" key="3">
    <source>
        <dbReference type="PROSITE" id="PS50977"/>
    </source>
</evidence>
<dbReference type="GO" id="GO:0003677">
    <property type="term" value="F:DNA binding"/>
    <property type="evidence" value="ECO:0007669"/>
    <property type="project" value="UniProtKB-UniRule"/>
</dbReference>
<dbReference type="Gene3D" id="1.10.357.10">
    <property type="entry name" value="Tetracycline Repressor, domain 2"/>
    <property type="match status" value="1"/>
</dbReference>
<name>A0A6P1NBB7_9PROT</name>
<evidence type="ECO:0000313" key="5">
    <source>
        <dbReference type="Proteomes" id="UP000463975"/>
    </source>
</evidence>
<sequence length="212" mass="24329">MVEHFSHIRDSDQTRQNILDVALKEFAKFGLAGARVDRIAKEMNTTKGMIYYYFKDKEGLYKAVLERIYPCLRAEEQDLSLSELDPIAALERIIDFTIDYHEQHSDFVRIVMIENINNAEYLRQTGIDSTISYVILLTLGDIIRRGCESGIFKRDITPVDLHILYTSFSFYRISNASTVSSVLGLNTLNAVNSKRHRQMIKDSVRAYMTSAA</sequence>
<dbReference type="Pfam" id="PF00440">
    <property type="entry name" value="TetR_N"/>
    <property type="match status" value="1"/>
</dbReference>
<proteinExistence type="predicted"/>
<dbReference type="PRINTS" id="PR00455">
    <property type="entry name" value="HTHTETR"/>
</dbReference>
<dbReference type="InterPro" id="IPR050109">
    <property type="entry name" value="HTH-type_TetR-like_transc_reg"/>
</dbReference>
<protein>
    <submittedName>
        <fullName evidence="4">TetR family transcriptional regulator</fullName>
    </submittedName>
</protein>
<dbReference type="EMBL" id="CP047652">
    <property type="protein sequence ID" value="QHI95955.1"/>
    <property type="molecule type" value="Genomic_DNA"/>
</dbReference>
<dbReference type="InterPro" id="IPR001647">
    <property type="entry name" value="HTH_TetR"/>
</dbReference>
<keyword evidence="5" id="KW-1185">Reference proteome</keyword>
<reference evidence="4 5" key="1">
    <citation type="submission" date="2020-01" db="EMBL/GenBank/DDBJ databases">
        <title>Genome sequencing of strain KACC 21507.</title>
        <authorList>
            <person name="Heo J."/>
            <person name="Kim S.-J."/>
            <person name="Kim J.-S."/>
            <person name="Hong S.-B."/>
            <person name="Kwon S.-W."/>
        </authorList>
    </citation>
    <scope>NUCLEOTIDE SEQUENCE [LARGE SCALE GENOMIC DNA]</scope>
    <source>
        <strain evidence="4 5">KACC 21507</strain>
    </source>
</reference>
<keyword evidence="1 2" id="KW-0238">DNA-binding</keyword>
<dbReference type="SUPFAM" id="SSF48498">
    <property type="entry name" value="Tetracyclin repressor-like, C-terminal domain"/>
    <property type="match status" value="1"/>
</dbReference>
<dbReference type="InterPro" id="IPR009057">
    <property type="entry name" value="Homeodomain-like_sf"/>
</dbReference>
<dbReference type="PROSITE" id="PS50977">
    <property type="entry name" value="HTH_TETR_2"/>
    <property type="match status" value="1"/>
</dbReference>
<accession>A0A6P1NBB7</accession>
<dbReference type="SUPFAM" id="SSF46689">
    <property type="entry name" value="Homeodomain-like"/>
    <property type="match status" value="1"/>
</dbReference>
<gene>
    <name evidence="4" type="ORF">GT348_06645</name>
</gene>
<dbReference type="InterPro" id="IPR036271">
    <property type="entry name" value="Tet_transcr_reg_TetR-rel_C_sf"/>
</dbReference>
<dbReference type="AlphaFoldDB" id="A0A6P1NBB7"/>
<dbReference type="PANTHER" id="PTHR30328:SF54">
    <property type="entry name" value="HTH-TYPE TRANSCRIPTIONAL REPRESSOR SCO4008"/>
    <property type="match status" value="1"/>
</dbReference>